<dbReference type="EMBL" id="JACADJ010000074">
    <property type="protein sequence ID" value="NWH06403.1"/>
    <property type="molecule type" value="Genomic_DNA"/>
</dbReference>
<comment type="caution">
    <text evidence="1">The sequence shown here is derived from an EMBL/GenBank/DDBJ whole genome shotgun (WGS) entry which is preliminary data.</text>
</comment>
<keyword evidence="2" id="KW-1185">Reference proteome</keyword>
<gene>
    <name evidence="1" type="ORF">HXW94_15680</name>
</gene>
<proteinExistence type="predicted"/>
<dbReference type="Proteomes" id="UP000553343">
    <property type="component" value="Unassembled WGS sequence"/>
</dbReference>
<evidence type="ECO:0000313" key="2">
    <source>
        <dbReference type="Proteomes" id="UP000553343"/>
    </source>
</evidence>
<accession>A0A850T3R9</accession>
<sequence length="76" mass="8761">MTTTITVRQVVKIHNRQLSLMLPEGFDYEEVEVIVMPVPKPNDHISFWESSDIDMVGKIGQSSACFPEDDEDYSKW</sequence>
<protein>
    <submittedName>
        <fullName evidence="1">Uncharacterized protein</fullName>
    </submittedName>
</protein>
<name>A0A850T3R9_9BACT</name>
<dbReference type="RefSeq" id="WP_178367855.1">
    <property type="nucleotide sequence ID" value="NZ_JACADJ010000074.1"/>
</dbReference>
<evidence type="ECO:0000313" key="1">
    <source>
        <dbReference type="EMBL" id="NWH06403.1"/>
    </source>
</evidence>
<organism evidence="1 2">
    <name type="scientific">Desulfobacter latus</name>
    <dbReference type="NCBI Taxonomy" id="2292"/>
    <lineage>
        <taxon>Bacteria</taxon>
        <taxon>Pseudomonadati</taxon>
        <taxon>Thermodesulfobacteriota</taxon>
        <taxon>Desulfobacteria</taxon>
        <taxon>Desulfobacterales</taxon>
        <taxon>Desulfobacteraceae</taxon>
        <taxon>Desulfobacter</taxon>
    </lineage>
</organism>
<reference evidence="1 2" key="1">
    <citation type="submission" date="2020-06" db="EMBL/GenBank/DDBJ databases">
        <title>High-quality draft genome of sulfate reducer Desulfobacter latus type strain AcrS2 isolated from marine sediment.</title>
        <authorList>
            <person name="Hoppe M."/>
            <person name="Larsen C.K."/>
            <person name="Marshall I.P.G."/>
            <person name="Schramm A."/>
            <person name="Marietou A.G."/>
        </authorList>
    </citation>
    <scope>NUCLEOTIDE SEQUENCE [LARGE SCALE GENOMIC DNA]</scope>
    <source>
        <strain evidence="1 2">AcRS2</strain>
    </source>
</reference>
<dbReference type="AlphaFoldDB" id="A0A850T3R9"/>